<dbReference type="GO" id="GO:0003676">
    <property type="term" value="F:nucleic acid binding"/>
    <property type="evidence" value="ECO:0007669"/>
    <property type="project" value="InterPro"/>
</dbReference>
<dbReference type="Proteomes" id="UP000740883">
    <property type="component" value="Unassembled WGS sequence"/>
</dbReference>
<comment type="caution">
    <text evidence="2">The sequence shown here is derived from an EMBL/GenBank/DDBJ whole genome shotgun (WGS) entry which is preliminary data.</text>
</comment>
<dbReference type="InterPro" id="IPR036397">
    <property type="entry name" value="RNaseH_sf"/>
</dbReference>
<keyword evidence="1" id="KW-0812">Transmembrane</keyword>
<dbReference type="OrthoDB" id="2416077at2759"/>
<dbReference type="AlphaFoldDB" id="A0A9P6KYT6"/>
<reference evidence="2 3" key="1">
    <citation type="journal article" date="2020" name="Genome Biol. Evol.">
        <title>Comparative genomics of strictly vertically transmitted, feminizing microsporidia endosymbionts of amphipod crustaceans.</title>
        <authorList>
            <person name="Cormier A."/>
            <person name="Chebbi M.A."/>
            <person name="Giraud I."/>
            <person name="Wattier R."/>
            <person name="Teixeira M."/>
            <person name="Gilbert C."/>
            <person name="Rigaud T."/>
            <person name="Cordaux R."/>
        </authorList>
    </citation>
    <scope>NUCLEOTIDE SEQUENCE [LARGE SCALE GENOMIC DNA]</scope>
    <source>
        <strain evidence="2 3">Ou3-Ou53</strain>
    </source>
</reference>
<protein>
    <submittedName>
        <fullName evidence="2">Transposable element Tc1 transposase</fullName>
    </submittedName>
</protein>
<sequence>MEEEDIKRLIFNDESNFNFFYSDGKISVWRTPGTGLSPKKLQSTVKHGGGSIMVLVCFSYYGVGKLVIIDRTMNSVKYLNILSLDLGPSARSMGLTNYIFNKIMIPSTLQGLKTIF</sequence>
<evidence type="ECO:0000313" key="2">
    <source>
        <dbReference type="EMBL" id="KAF9763472.1"/>
    </source>
</evidence>
<evidence type="ECO:0000313" key="3">
    <source>
        <dbReference type="Proteomes" id="UP000740883"/>
    </source>
</evidence>
<gene>
    <name evidence="2" type="primary">tc1a_1</name>
    <name evidence="2" type="ORF">NGRA_1247</name>
</gene>
<dbReference type="EMBL" id="SBJO01000073">
    <property type="protein sequence ID" value="KAF9763472.1"/>
    <property type="molecule type" value="Genomic_DNA"/>
</dbReference>
<keyword evidence="1" id="KW-1133">Transmembrane helix</keyword>
<proteinExistence type="predicted"/>
<evidence type="ECO:0000256" key="1">
    <source>
        <dbReference type="SAM" id="Phobius"/>
    </source>
</evidence>
<dbReference type="Gene3D" id="3.30.420.10">
    <property type="entry name" value="Ribonuclease H-like superfamily/Ribonuclease H"/>
    <property type="match status" value="1"/>
</dbReference>
<accession>A0A9P6KYT6</accession>
<keyword evidence="3" id="KW-1185">Reference proteome</keyword>
<organism evidence="2 3">
    <name type="scientific">Nosema granulosis</name>
    <dbReference type="NCBI Taxonomy" id="83296"/>
    <lineage>
        <taxon>Eukaryota</taxon>
        <taxon>Fungi</taxon>
        <taxon>Fungi incertae sedis</taxon>
        <taxon>Microsporidia</taxon>
        <taxon>Nosematidae</taxon>
        <taxon>Nosema</taxon>
    </lineage>
</organism>
<feature type="transmembrane region" description="Helical" evidence="1">
    <location>
        <begin position="48"/>
        <end position="68"/>
    </location>
</feature>
<name>A0A9P6KYT6_9MICR</name>
<keyword evidence="1" id="KW-0472">Membrane</keyword>